<evidence type="ECO:0000259" key="8">
    <source>
        <dbReference type="PROSITE" id="PS50112"/>
    </source>
</evidence>
<evidence type="ECO:0000313" key="11">
    <source>
        <dbReference type="Proteomes" id="UP000662747"/>
    </source>
</evidence>
<dbReference type="InterPro" id="IPR029016">
    <property type="entry name" value="GAF-like_dom_sf"/>
</dbReference>
<dbReference type="EC" id="2.7.13.3" evidence="2"/>
<dbReference type="PROSITE" id="PS50112">
    <property type="entry name" value="PAS"/>
    <property type="match status" value="2"/>
</dbReference>
<evidence type="ECO:0000256" key="3">
    <source>
        <dbReference type="ARBA" id="ARBA00022553"/>
    </source>
</evidence>
<dbReference type="Gene3D" id="3.30.450.40">
    <property type="match status" value="2"/>
</dbReference>
<dbReference type="PROSITE" id="PS50113">
    <property type="entry name" value="PAC"/>
    <property type="match status" value="2"/>
</dbReference>
<dbReference type="SMART" id="SM00065">
    <property type="entry name" value="GAF"/>
    <property type="match status" value="2"/>
</dbReference>
<dbReference type="NCBIfam" id="TIGR00229">
    <property type="entry name" value="sensory_box"/>
    <property type="match status" value="2"/>
</dbReference>
<name>A0ABX7NYF0_9BACT</name>
<evidence type="ECO:0000259" key="9">
    <source>
        <dbReference type="PROSITE" id="PS50113"/>
    </source>
</evidence>
<evidence type="ECO:0000256" key="2">
    <source>
        <dbReference type="ARBA" id="ARBA00012438"/>
    </source>
</evidence>
<organism evidence="10 11">
    <name type="scientific">Pyxidicoccus parkwayensis</name>
    <dbReference type="NCBI Taxonomy" id="2813578"/>
    <lineage>
        <taxon>Bacteria</taxon>
        <taxon>Pseudomonadati</taxon>
        <taxon>Myxococcota</taxon>
        <taxon>Myxococcia</taxon>
        <taxon>Myxococcales</taxon>
        <taxon>Cystobacterineae</taxon>
        <taxon>Myxococcaceae</taxon>
        <taxon>Pyxidicoccus</taxon>
    </lineage>
</organism>
<keyword evidence="3" id="KW-0597">Phosphoprotein</keyword>
<dbReference type="CDD" id="cd00130">
    <property type="entry name" value="PAS"/>
    <property type="match status" value="2"/>
</dbReference>
<feature type="domain" description="PAS" evidence="8">
    <location>
        <begin position="319"/>
        <end position="391"/>
    </location>
</feature>
<dbReference type="InterPro" id="IPR003018">
    <property type="entry name" value="GAF"/>
</dbReference>
<dbReference type="SUPFAM" id="SSF55781">
    <property type="entry name" value="GAF domain-like"/>
    <property type="match status" value="2"/>
</dbReference>
<dbReference type="Proteomes" id="UP000662747">
    <property type="component" value="Chromosome"/>
</dbReference>
<dbReference type="InterPro" id="IPR035965">
    <property type="entry name" value="PAS-like_dom_sf"/>
</dbReference>
<evidence type="ECO:0000256" key="6">
    <source>
        <dbReference type="SAM" id="Coils"/>
    </source>
</evidence>
<dbReference type="RefSeq" id="WP_206724083.1">
    <property type="nucleotide sequence ID" value="NZ_CP071090.1"/>
</dbReference>
<dbReference type="Gene3D" id="2.10.70.100">
    <property type="match status" value="1"/>
</dbReference>
<dbReference type="SMART" id="SM00091">
    <property type="entry name" value="PAS"/>
    <property type="match status" value="2"/>
</dbReference>
<dbReference type="Pfam" id="PF08447">
    <property type="entry name" value="PAS_3"/>
    <property type="match status" value="2"/>
</dbReference>
<keyword evidence="11" id="KW-1185">Reference proteome</keyword>
<dbReference type="Gene3D" id="3.30.450.20">
    <property type="entry name" value="PAS domain"/>
    <property type="match status" value="2"/>
</dbReference>
<proteinExistence type="predicted"/>
<dbReference type="InterPro" id="IPR000014">
    <property type="entry name" value="PAS"/>
</dbReference>
<dbReference type="InterPro" id="IPR001610">
    <property type="entry name" value="PAC"/>
</dbReference>
<evidence type="ECO:0000256" key="4">
    <source>
        <dbReference type="ARBA" id="ARBA00022679"/>
    </source>
</evidence>
<evidence type="ECO:0000256" key="5">
    <source>
        <dbReference type="ARBA" id="ARBA00022777"/>
    </source>
</evidence>
<keyword evidence="5" id="KW-0418">Kinase</keyword>
<feature type="domain" description="PAC" evidence="9">
    <location>
        <begin position="395"/>
        <end position="447"/>
    </location>
</feature>
<dbReference type="InterPro" id="IPR000700">
    <property type="entry name" value="PAS-assoc_C"/>
</dbReference>
<comment type="catalytic activity">
    <reaction evidence="1">
        <text>ATP + protein L-histidine = ADP + protein N-phospho-L-histidine.</text>
        <dbReference type="EC" id="2.7.13.3"/>
    </reaction>
</comment>
<evidence type="ECO:0000313" key="10">
    <source>
        <dbReference type="EMBL" id="QSQ22507.1"/>
    </source>
</evidence>
<dbReference type="InterPro" id="IPR052162">
    <property type="entry name" value="Sensor_kinase/Photoreceptor"/>
</dbReference>
<feature type="domain" description="PAC" evidence="9">
    <location>
        <begin position="706"/>
        <end position="759"/>
    </location>
</feature>
<gene>
    <name evidence="10" type="ORF">JY651_46605</name>
</gene>
<dbReference type="EMBL" id="CP071090">
    <property type="protein sequence ID" value="QSQ22507.1"/>
    <property type="molecule type" value="Genomic_DNA"/>
</dbReference>
<protein>
    <recommendedName>
        <fullName evidence="2">histidine kinase</fullName>
        <ecNumber evidence="2">2.7.13.3</ecNumber>
    </recommendedName>
</protein>
<dbReference type="Pfam" id="PF01590">
    <property type="entry name" value="GAF"/>
    <property type="match status" value="1"/>
</dbReference>
<dbReference type="InterPro" id="IPR013655">
    <property type="entry name" value="PAS_fold_3"/>
</dbReference>
<dbReference type="Pfam" id="PF13185">
    <property type="entry name" value="GAF_2"/>
    <property type="match status" value="1"/>
</dbReference>
<feature type="region of interest" description="Disordered" evidence="7">
    <location>
        <begin position="758"/>
        <end position="780"/>
    </location>
</feature>
<dbReference type="PANTHER" id="PTHR43304">
    <property type="entry name" value="PHYTOCHROME-LIKE PROTEIN CPH1"/>
    <property type="match status" value="1"/>
</dbReference>
<feature type="coiled-coil region" evidence="6">
    <location>
        <begin position="432"/>
        <end position="459"/>
    </location>
</feature>
<feature type="domain" description="PAS" evidence="8">
    <location>
        <begin position="630"/>
        <end position="701"/>
    </location>
</feature>
<reference evidence="10 11" key="1">
    <citation type="submission" date="2021-02" db="EMBL/GenBank/DDBJ databases">
        <title>De Novo genome assembly of isolated myxobacteria.</title>
        <authorList>
            <person name="Stevens D.C."/>
        </authorList>
    </citation>
    <scope>NUCLEOTIDE SEQUENCE [LARGE SCALE GENOMIC DNA]</scope>
    <source>
        <strain evidence="11">SCPEA02</strain>
    </source>
</reference>
<dbReference type="SMART" id="SM00086">
    <property type="entry name" value="PAC"/>
    <property type="match status" value="2"/>
</dbReference>
<dbReference type="PANTHER" id="PTHR43304:SF1">
    <property type="entry name" value="PAC DOMAIN-CONTAINING PROTEIN"/>
    <property type="match status" value="1"/>
</dbReference>
<evidence type="ECO:0000256" key="7">
    <source>
        <dbReference type="SAM" id="MobiDB-lite"/>
    </source>
</evidence>
<keyword evidence="4" id="KW-0808">Transferase</keyword>
<sequence length="780" mass="85800">MPRIADLIESHRELLLRRFLDEAGKLESARGLKPSDILNSLPDYLATLAALSRQGSAADTARVKQRQEEAHLGSRLRLGYNQDEVTTEYVLVGRLIAELWEDLPPEAQPAPEDSQRLFTALDAAMDHAVATFTGYSMEDRQREKRTLRQLEALAPKSLGRDEPVAPHLTPMVRLIMEALEADGAELFLVGTPGTLRLAAAAGRCESLTGSGRVVPLEGDTFLARVAASEEPLVLAGTPESTTALREGLCGGGLPTLMGLRLWPHGELMGVLYVGVARARPFQPQAKRCLETLVESLSGILDRAFLFGQLEDAHARLGTSEERYRLASRAITDAIWDWDLSTGTVLWNEGVETLLGFLAHEVTPHIDWWMSRIHPDDRERVVRGIHRAIDSGMGRWRSEYRFLHRDGHYVHVTDHGVIARDASGRGVRMVGAMQDISVRKQAEEARARLLKRESQRAEQLRGLAAASVTISGTATLDALLRVIAEQARELIGAHQAMTSMAVKGREGPSLQVVSLSDKYAAWRADAPSLDDGGLYAYVARTLRPVRLSQAQLEAHPYWKGAGPPGGGRPPLRGWLAAPLIGRDGVRLGLLQLSDKHEGDFTEEDEALLMQLAQLASVAIENVQLYTALSQSEDRVRLALMAARLGTWDLDPVSGVLRWDERCKELFGLPPDAEVTWDTFLARLHPEDREPTSKGVQRALAGEAGGVFNLEYRTLGLRDGVERWVSAHGQAFLDEEGRAVRFIGTVMDVTERKRLDARLPQARGGTAAARGPGGEAHRHRQP</sequence>
<evidence type="ECO:0000256" key="1">
    <source>
        <dbReference type="ARBA" id="ARBA00000085"/>
    </source>
</evidence>
<keyword evidence="6" id="KW-0175">Coiled coil</keyword>
<dbReference type="SUPFAM" id="SSF55785">
    <property type="entry name" value="PYP-like sensor domain (PAS domain)"/>
    <property type="match status" value="2"/>
</dbReference>
<accession>A0ABX7NYF0</accession>